<keyword evidence="1" id="KW-0413">Isomerase</keyword>
<dbReference type="RefSeq" id="WP_155318719.1">
    <property type="nucleotide sequence ID" value="NZ_AP021874.1"/>
</dbReference>
<dbReference type="AlphaFoldDB" id="A0A5K7YS81"/>
<dbReference type="InterPro" id="IPR027304">
    <property type="entry name" value="Trigger_fact/SurA_dom_sf"/>
</dbReference>
<dbReference type="PANTHER" id="PTHR47245">
    <property type="entry name" value="PEPTIDYLPROLYL ISOMERASE"/>
    <property type="match status" value="1"/>
</dbReference>
<dbReference type="GO" id="GO:0003755">
    <property type="term" value="F:peptidyl-prolyl cis-trans isomerase activity"/>
    <property type="evidence" value="ECO:0007669"/>
    <property type="project" value="UniProtKB-KW"/>
</dbReference>
<feature type="domain" description="PpiC" evidence="2">
    <location>
        <begin position="149"/>
        <end position="239"/>
    </location>
</feature>
<dbReference type="Proteomes" id="UP000427906">
    <property type="component" value="Chromosome"/>
</dbReference>
<name>A0A5K7YS81_9BACT</name>
<dbReference type="SUPFAM" id="SSF109998">
    <property type="entry name" value="Triger factor/SurA peptide-binding domain-like"/>
    <property type="match status" value="1"/>
</dbReference>
<protein>
    <recommendedName>
        <fullName evidence="2">PpiC domain-containing protein</fullName>
    </recommendedName>
</protein>
<dbReference type="InterPro" id="IPR050245">
    <property type="entry name" value="PrsA_foldase"/>
</dbReference>
<evidence type="ECO:0000313" key="3">
    <source>
        <dbReference type="EMBL" id="BBO70799.1"/>
    </source>
</evidence>
<dbReference type="PROSITE" id="PS50198">
    <property type="entry name" value="PPIC_PPIASE_2"/>
    <property type="match status" value="1"/>
</dbReference>
<keyword evidence="4" id="KW-1185">Reference proteome</keyword>
<evidence type="ECO:0000256" key="1">
    <source>
        <dbReference type="PROSITE-ProRule" id="PRU00278"/>
    </source>
</evidence>
<dbReference type="InterPro" id="IPR000297">
    <property type="entry name" value="PPIase_PpiC"/>
</dbReference>
<evidence type="ECO:0000259" key="2">
    <source>
        <dbReference type="PROSITE" id="PS50198"/>
    </source>
</evidence>
<reference evidence="3 4" key="1">
    <citation type="submission" date="2019-11" db="EMBL/GenBank/DDBJ databases">
        <title>Comparative genomics of hydrocarbon-degrading Desulfosarcina strains.</title>
        <authorList>
            <person name="Watanabe M."/>
            <person name="Kojima H."/>
            <person name="Fukui M."/>
        </authorList>
    </citation>
    <scope>NUCLEOTIDE SEQUENCE [LARGE SCALE GENOMIC DNA]</scope>
    <source>
        <strain evidence="3 4">PL12</strain>
    </source>
</reference>
<dbReference type="KEGG" id="dalk:DSCA_47290"/>
<organism evidence="3 4">
    <name type="scientific">Desulfosarcina alkanivorans</name>
    <dbReference type="NCBI Taxonomy" id="571177"/>
    <lineage>
        <taxon>Bacteria</taxon>
        <taxon>Pseudomonadati</taxon>
        <taxon>Thermodesulfobacteriota</taxon>
        <taxon>Desulfobacteria</taxon>
        <taxon>Desulfobacterales</taxon>
        <taxon>Desulfosarcinaceae</taxon>
        <taxon>Desulfosarcina</taxon>
    </lineage>
</organism>
<dbReference type="Pfam" id="PF00639">
    <property type="entry name" value="Rotamase"/>
    <property type="match status" value="1"/>
</dbReference>
<sequence>MKPISKAILPLFILSSSSILLLMLFGPVSGSVADEPVDTVVAVVNDIPIQQSELLALIEQYKKKTHQLSIDDNEKLELLNGIIRRKLILSQSEIAEIRKTPIIRQRVKAFEDQMVLQYYLNEKIGSKLKITDHEMKKYYQAHINQFMAPPTVEASHILLRSQEDARMVLGKLKNGGNFTELAKTYSIDLPMALEGGSMGTIEKGKSLPQLEKVLFVLDEGEHSDIVKSRYGYHILQVDKIFRNRHRPYEEVREQIKGALTKEKDAQAYQDMVGVIEKDAQIEIYKNRL</sequence>
<accession>A0A5K7YS81</accession>
<dbReference type="SUPFAM" id="SSF54534">
    <property type="entry name" value="FKBP-like"/>
    <property type="match status" value="1"/>
</dbReference>
<dbReference type="Gene3D" id="3.10.50.40">
    <property type="match status" value="1"/>
</dbReference>
<dbReference type="Gene3D" id="1.10.4030.10">
    <property type="entry name" value="Porin chaperone SurA, peptide-binding domain"/>
    <property type="match status" value="1"/>
</dbReference>
<proteinExistence type="predicted"/>
<dbReference type="OrthoDB" id="14196at2"/>
<keyword evidence="1" id="KW-0697">Rotamase</keyword>
<dbReference type="InterPro" id="IPR046357">
    <property type="entry name" value="PPIase_dom_sf"/>
</dbReference>
<evidence type="ECO:0000313" key="4">
    <source>
        <dbReference type="Proteomes" id="UP000427906"/>
    </source>
</evidence>
<gene>
    <name evidence="3" type="ORF">DSCA_47290</name>
</gene>
<dbReference type="PANTHER" id="PTHR47245:SF2">
    <property type="entry name" value="PEPTIDYL-PROLYL CIS-TRANS ISOMERASE HP_0175-RELATED"/>
    <property type="match status" value="1"/>
</dbReference>
<dbReference type="EMBL" id="AP021874">
    <property type="protein sequence ID" value="BBO70799.1"/>
    <property type="molecule type" value="Genomic_DNA"/>
</dbReference>